<reference evidence="1 2" key="1">
    <citation type="submission" date="2017-12" db="EMBL/GenBank/DDBJ databases">
        <title>Comparative genomics of Botrytis spp.</title>
        <authorList>
            <person name="Valero-Jimenez C.A."/>
            <person name="Tapia P."/>
            <person name="Veloso J."/>
            <person name="Silva-Moreno E."/>
            <person name="Staats M."/>
            <person name="Valdes J.H."/>
            <person name="Van Kan J.A.L."/>
        </authorList>
    </citation>
    <scope>NUCLEOTIDE SEQUENCE [LARGE SCALE GENOMIC DNA]</scope>
    <source>
        <strain evidence="1 2">MUCL435</strain>
    </source>
</reference>
<protein>
    <submittedName>
        <fullName evidence="1">Uncharacterized protein</fullName>
    </submittedName>
</protein>
<evidence type="ECO:0000313" key="1">
    <source>
        <dbReference type="EMBL" id="THV46649.1"/>
    </source>
</evidence>
<organism evidence="1 2">
    <name type="scientific">Botrytis galanthina</name>
    <dbReference type="NCBI Taxonomy" id="278940"/>
    <lineage>
        <taxon>Eukaryota</taxon>
        <taxon>Fungi</taxon>
        <taxon>Dikarya</taxon>
        <taxon>Ascomycota</taxon>
        <taxon>Pezizomycotina</taxon>
        <taxon>Leotiomycetes</taxon>
        <taxon>Helotiales</taxon>
        <taxon>Sclerotiniaceae</taxon>
        <taxon>Botrytis</taxon>
    </lineage>
</organism>
<comment type="caution">
    <text evidence="1">The sequence shown here is derived from an EMBL/GenBank/DDBJ whole genome shotgun (WGS) entry which is preliminary data.</text>
</comment>
<evidence type="ECO:0000313" key="2">
    <source>
        <dbReference type="Proteomes" id="UP000308671"/>
    </source>
</evidence>
<dbReference type="AlphaFoldDB" id="A0A4S8QYA6"/>
<sequence>MPLRQAPVGLFSPLTAAEIVELDTVINPPVPVPPYAPLRVQVAPDNLGQGGRVTTRDEVLVMTGFGGPVYAGVPGNPIPPGPWWIPTAYAVNKYLRFLCERVNSLCPRSANGVNDIPYCAFIGAELWTPPAGAYPAQTIRDPAAWDVLTQTVHIVRLFMTVQGGMLSGLFRVTPRMLHSHETARSRTLAAQASHIFMQVVRN</sequence>
<name>A0A4S8QYA6_9HELO</name>
<accession>A0A4S8QYA6</accession>
<keyword evidence="2" id="KW-1185">Reference proteome</keyword>
<dbReference type="EMBL" id="PQXL01000370">
    <property type="protein sequence ID" value="THV46649.1"/>
    <property type="molecule type" value="Genomic_DNA"/>
</dbReference>
<dbReference type="OrthoDB" id="3553909at2759"/>
<proteinExistence type="predicted"/>
<gene>
    <name evidence="1" type="ORF">BGAL_0370g00120</name>
</gene>
<dbReference type="Proteomes" id="UP000308671">
    <property type="component" value="Unassembled WGS sequence"/>
</dbReference>